<keyword evidence="1" id="KW-0472">Membrane</keyword>
<evidence type="ECO:0000256" key="1">
    <source>
        <dbReference type="SAM" id="Phobius"/>
    </source>
</evidence>
<protein>
    <submittedName>
        <fullName evidence="2">Uncharacterized protein</fullName>
    </submittedName>
</protein>
<keyword evidence="1" id="KW-1133">Transmembrane helix</keyword>
<name>A0ABP3IXR7_9ACTN</name>
<gene>
    <name evidence="2" type="ORF">GCM10010357_62280</name>
</gene>
<feature type="transmembrane region" description="Helical" evidence="1">
    <location>
        <begin position="36"/>
        <end position="53"/>
    </location>
</feature>
<keyword evidence="3" id="KW-1185">Reference proteome</keyword>
<reference evidence="3" key="1">
    <citation type="journal article" date="2019" name="Int. J. Syst. Evol. Microbiol.">
        <title>The Global Catalogue of Microorganisms (GCM) 10K type strain sequencing project: providing services to taxonomists for standard genome sequencing and annotation.</title>
        <authorList>
            <consortium name="The Broad Institute Genomics Platform"/>
            <consortium name="The Broad Institute Genome Sequencing Center for Infectious Disease"/>
            <person name="Wu L."/>
            <person name="Ma J."/>
        </authorList>
    </citation>
    <scope>NUCLEOTIDE SEQUENCE [LARGE SCALE GENOMIC DNA]</scope>
    <source>
        <strain evidence="3">JCM 4788</strain>
    </source>
</reference>
<comment type="caution">
    <text evidence="2">The sequence shown here is derived from an EMBL/GenBank/DDBJ whole genome shotgun (WGS) entry which is preliminary data.</text>
</comment>
<accession>A0ABP3IXR7</accession>
<evidence type="ECO:0000313" key="2">
    <source>
        <dbReference type="EMBL" id="GAA0432229.1"/>
    </source>
</evidence>
<keyword evidence="1" id="KW-0812">Transmembrane</keyword>
<sequence>MSEARMNARVFPVLAALAFLSGTVMTFVKGRGMGAALFASSAVMFAVSWFFQWQAGKEED</sequence>
<evidence type="ECO:0000313" key="3">
    <source>
        <dbReference type="Proteomes" id="UP001500879"/>
    </source>
</evidence>
<proteinExistence type="predicted"/>
<organism evidence="2 3">
    <name type="scientific">Streptomyces luteireticuli</name>
    <dbReference type="NCBI Taxonomy" id="173858"/>
    <lineage>
        <taxon>Bacteria</taxon>
        <taxon>Bacillati</taxon>
        <taxon>Actinomycetota</taxon>
        <taxon>Actinomycetes</taxon>
        <taxon>Kitasatosporales</taxon>
        <taxon>Streptomycetaceae</taxon>
        <taxon>Streptomyces</taxon>
    </lineage>
</organism>
<dbReference type="Proteomes" id="UP001500879">
    <property type="component" value="Unassembled WGS sequence"/>
</dbReference>
<dbReference type="EMBL" id="BAAABX010000068">
    <property type="protein sequence ID" value="GAA0432229.1"/>
    <property type="molecule type" value="Genomic_DNA"/>
</dbReference>